<feature type="domain" description="TerD" evidence="3">
    <location>
        <begin position="25"/>
        <end position="153"/>
    </location>
</feature>
<feature type="region of interest" description="Disordered" evidence="1">
    <location>
        <begin position="160"/>
        <end position="181"/>
    </location>
</feature>
<sequence length="513" mass="51454">MSELVPGGNLPLPGGTLTLHVPGPFDVSALITDDSGKVRGDGDFVFYNQPTAPGARLHGETLTVDPPALRSGASRVTVVVSPAEPGTALGRLSAPTLRVTGPGGGVLARFTPPRPQQETVLLLAEIYRRGTTWKLRALGQGYADGLAGIARDFGVEVSEDADSGAGGGASPGGSGVPGSRGAGVATALNAARAGLGRLRGSGRTPAGSSGPSPAGSTSRPPAGNTGRTPAGNTAWNAASASAGGSSAAAPGVAGPASNQFLGLVNSARAAVGAPPVSLDARLTAAAHTHAAGMAARGSLGSEGADGLSVYQRLTASGYAYLTVGEHLVSGPLDAAGFVEYCLSSEQSRRTIHDPAFTEAGVAYVPDGRSGILYWTALWARPLTPAGLAQTAAEVVTLTNAERARAGLRPLAVDTLLTNAAQAHSADMVARAFYSHTSPDGSEPWHRAAAAGSTRRTIGENIACGQRSAAEVVQGWMDSPGHRANILKPAFTHIGVGFAGGGSAGTYWTQLFGA</sequence>
<feature type="domain" description="SCP" evidence="2">
    <location>
        <begin position="396"/>
        <end position="511"/>
    </location>
</feature>
<evidence type="ECO:0000259" key="3">
    <source>
        <dbReference type="Pfam" id="PF02342"/>
    </source>
</evidence>
<evidence type="ECO:0000256" key="1">
    <source>
        <dbReference type="SAM" id="MobiDB-lite"/>
    </source>
</evidence>
<feature type="domain" description="SCP" evidence="2">
    <location>
        <begin position="261"/>
        <end position="375"/>
    </location>
</feature>
<dbReference type="Pfam" id="PF02342">
    <property type="entry name" value="TerD"/>
    <property type="match status" value="1"/>
</dbReference>
<proteinExistence type="predicted"/>
<dbReference type="Proteomes" id="UP001340816">
    <property type="component" value="Chromosome"/>
</dbReference>
<dbReference type="InterPro" id="IPR003325">
    <property type="entry name" value="TerD"/>
</dbReference>
<organism evidence="4 5">
    <name type="scientific">Streptomyces phaeochromogenes</name>
    <dbReference type="NCBI Taxonomy" id="1923"/>
    <lineage>
        <taxon>Bacteria</taxon>
        <taxon>Bacillati</taxon>
        <taxon>Actinomycetota</taxon>
        <taxon>Actinomycetes</taxon>
        <taxon>Kitasatosporales</taxon>
        <taxon>Streptomycetaceae</taxon>
        <taxon>Streptomyces</taxon>
        <taxon>Streptomyces phaeochromogenes group</taxon>
    </lineage>
</organism>
<dbReference type="SUPFAM" id="SSF55797">
    <property type="entry name" value="PR-1-like"/>
    <property type="match status" value="2"/>
</dbReference>
<evidence type="ECO:0000313" key="4">
    <source>
        <dbReference type="EMBL" id="WSD21979.1"/>
    </source>
</evidence>
<feature type="compositionally biased region" description="Gly residues" evidence="1">
    <location>
        <begin position="164"/>
        <end position="181"/>
    </location>
</feature>
<name>A0ABZ1HWV1_STRPH</name>
<dbReference type="InterPro" id="IPR035940">
    <property type="entry name" value="CAP_sf"/>
</dbReference>
<dbReference type="CDD" id="cd06974">
    <property type="entry name" value="TerD_like"/>
    <property type="match status" value="1"/>
</dbReference>
<dbReference type="CDD" id="cd05379">
    <property type="entry name" value="CAP_bacterial"/>
    <property type="match status" value="2"/>
</dbReference>
<gene>
    <name evidence="4" type="ORF">OHB35_47660</name>
</gene>
<dbReference type="RefSeq" id="WP_326763170.1">
    <property type="nucleotide sequence ID" value="NZ_CP109135.1"/>
</dbReference>
<accession>A0ABZ1HWV1</accession>
<reference evidence="4 5" key="1">
    <citation type="submission" date="2022-10" db="EMBL/GenBank/DDBJ databases">
        <title>The complete genomes of actinobacterial strains from the NBC collection.</title>
        <authorList>
            <person name="Joergensen T.S."/>
            <person name="Alvarez Arevalo M."/>
            <person name="Sterndorff E.B."/>
            <person name="Faurdal D."/>
            <person name="Vuksanovic O."/>
            <person name="Mourched A.-S."/>
            <person name="Charusanti P."/>
            <person name="Shaw S."/>
            <person name="Blin K."/>
            <person name="Weber T."/>
        </authorList>
    </citation>
    <scope>NUCLEOTIDE SEQUENCE [LARGE SCALE GENOMIC DNA]</scope>
    <source>
        <strain evidence="4 5">NBC 01752</strain>
    </source>
</reference>
<dbReference type="EMBL" id="CP109135">
    <property type="protein sequence ID" value="WSD21979.1"/>
    <property type="molecule type" value="Genomic_DNA"/>
</dbReference>
<dbReference type="Pfam" id="PF00188">
    <property type="entry name" value="CAP"/>
    <property type="match status" value="2"/>
</dbReference>
<keyword evidence="5" id="KW-1185">Reference proteome</keyword>
<dbReference type="PANTHER" id="PTHR31157:SF1">
    <property type="entry name" value="SCP DOMAIN-CONTAINING PROTEIN"/>
    <property type="match status" value="1"/>
</dbReference>
<protein>
    <submittedName>
        <fullName evidence="4">CAP domain-containing protein</fullName>
    </submittedName>
</protein>
<dbReference type="Gene3D" id="2.60.60.30">
    <property type="entry name" value="sav2460 like domains"/>
    <property type="match status" value="1"/>
</dbReference>
<evidence type="ECO:0000259" key="2">
    <source>
        <dbReference type="Pfam" id="PF00188"/>
    </source>
</evidence>
<dbReference type="Gene3D" id="3.40.33.10">
    <property type="entry name" value="CAP"/>
    <property type="match status" value="2"/>
</dbReference>
<evidence type="ECO:0000313" key="5">
    <source>
        <dbReference type="Proteomes" id="UP001340816"/>
    </source>
</evidence>
<feature type="region of interest" description="Disordered" evidence="1">
    <location>
        <begin position="197"/>
        <end position="251"/>
    </location>
</feature>
<dbReference type="InterPro" id="IPR014044">
    <property type="entry name" value="CAP_dom"/>
</dbReference>
<dbReference type="PANTHER" id="PTHR31157">
    <property type="entry name" value="SCP DOMAIN-CONTAINING PROTEIN"/>
    <property type="match status" value="1"/>
</dbReference>